<protein>
    <submittedName>
        <fullName evidence="7">FAD-dependent oxidoreductase</fullName>
    </submittedName>
</protein>
<dbReference type="PANTHER" id="PTHR11985">
    <property type="entry name" value="GLYCEROL-3-PHOSPHATE DEHYDROGENASE"/>
    <property type="match status" value="1"/>
</dbReference>
<evidence type="ECO:0000256" key="4">
    <source>
        <dbReference type="ARBA" id="ARBA00022827"/>
    </source>
</evidence>
<evidence type="ECO:0000256" key="2">
    <source>
        <dbReference type="ARBA" id="ARBA00007330"/>
    </source>
</evidence>
<comment type="caution">
    <text evidence="7">The sequence shown here is derived from an EMBL/GenBank/DDBJ whole genome shotgun (WGS) entry which is preliminary data.</text>
</comment>
<evidence type="ECO:0000256" key="1">
    <source>
        <dbReference type="ARBA" id="ARBA00001974"/>
    </source>
</evidence>
<gene>
    <name evidence="7" type="ORF">IPP58_04600</name>
</gene>
<dbReference type="InterPro" id="IPR006076">
    <property type="entry name" value="FAD-dep_OxRdtase"/>
</dbReference>
<comment type="cofactor">
    <cofactor evidence="1">
        <name>FAD</name>
        <dbReference type="ChEBI" id="CHEBI:57692"/>
    </cofactor>
</comment>
<feature type="domain" description="FAD dependent oxidoreductase" evidence="6">
    <location>
        <begin position="24"/>
        <end position="375"/>
    </location>
</feature>
<name>A0A9D7SFW6_9BACT</name>
<dbReference type="Gene3D" id="3.30.9.10">
    <property type="entry name" value="D-Amino Acid Oxidase, subunit A, domain 2"/>
    <property type="match status" value="1"/>
</dbReference>
<evidence type="ECO:0000256" key="5">
    <source>
        <dbReference type="ARBA" id="ARBA00023002"/>
    </source>
</evidence>
<evidence type="ECO:0000313" key="7">
    <source>
        <dbReference type="EMBL" id="MBK9795764.1"/>
    </source>
</evidence>
<dbReference type="InterPro" id="IPR036188">
    <property type="entry name" value="FAD/NAD-bd_sf"/>
</dbReference>
<dbReference type="InterPro" id="IPR000447">
    <property type="entry name" value="G3P_DH_FAD-dep"/>
</dbReference>
<dbReference type="GO" id="GO:0004368">
    <property type="term" value="F:glycerol-3-phosphate dehydrogenase (quinone) activity"/>
    <property type="evidence" value="ECO:0007669"/>
    <property type="project" value="InterPro"/>
</dbReference>
<organism evidence="7 8">
    <name type="scientific">Candidatus Geothrix skivensis</name>
    <dbReference type="NCBI Taxonomy" id="2954439"/>
    <lineage>
        <taxon>Bacteria</taxon>
        <taxon>Pseudomonadati</taxon>
        <taxon>Acidobacteriota</taxon>
        <taxon>Holophagae</taxon>
        <taxon>Holophagales</taxon>
        <taxon>Holophagaceae</taxon>
        <taxon>Geothrix</taxon>
    </lineage>
</organism>
<dbReference type="GO" id="GO:0006072">
    <property type="term" value="P:glycerol-3-phosphate metabolic process"/>
    <property type="evidence" value="ECO:0007669"/>
    <property type="project" value="InterPro"/>
</dbReference>
<dbReference type="PANTHER" id="PTHR11985:SF15">
    <property type="entry name" value="GLYCEROL-3-PHOSPHATE DEHYDROGENASE, MITOCHONDRIAL"/>
    <property type="match status" value="1"/>
</dbReference>
<dbReference type="Proteomes" id="UP000886657">
    <property type="component" value="Unassembled WGS sequence"/>
</dbReference>
<dbReference type="Gene3D" id="3.50.50.60">
    <property type="entry name" value="FAD/NAD(P)-binding domain"/>
    <property type="match status" value="1"/>
</dbReference>
<reference evidence="7" key="1">
    <citation type="submission" date="2020-10" db="EMBL/GenBank/DDBJ databases">
        <title>Connecting structure to function with the recovery of over 1000 high-quality activated sludge metagenome-assembled genomes encoding full-length rRNA genes using long-read sequencing.</title>
        <authorList>
            <person name="Singleton C.M."/>
            <person name="Petriglieri F."/>
            <person name="Kristensen J.M."/>
            <person name="Kirkegaard R.H."/>
            <person name="Michaelsen T.Y."/>
            <person name="Andersen M.H."/>
            <person name="Karst S.M."/>
            <person name="Dueholm M.S."/>
            <person name="Nielsen P.H."/>
            <person name="Albertsen M."/>
        </authorList>
    </citation>
    <scope>NUCLEOTIDE SEQUENCE</scope>
    <source>
        <strain evidence="7">Skiv_18-Q3-R9-52_MAXAC.067</strain>
    </source>
</reference>
<keyword evidence="4" id="KW-0274">FAD</keyword>
<dbReference type="EMBL" id="JADKIO010000005">
    <property type="protein sequence ID" value="MBK9795764.1"/>
    <property type="molecule type" value="Genomic_DNA"/>
</dbReference>
<dbReference type="SUPFAM" id="SSF54373">
    <property type="entry name" value="FAD-linked reductases, C-terminal domain"/>
    <property type="match status" value="1"/>
</dbReference>
<evidence type="ECO:0000259" key="6">
    <source>
        <dbReference type="Pfam" id="PF01266"/>
    </source>
</evidence>
<dbReference type="AlphaFoldDB" id="A0A9D7SFW6"/>
<comment type="similarity">
    <text evidence="2">Belongs to the FAD-dependent glycerol-3-phosphate dehydrogenase family.</text>
</comment>
<dbReference type="Pfam" id="PF01266">
    <property type="entry name" value="DAO"/>
    <property type="match status" value="1"/>
</dbReference>
<dbReference type="SUPFAM" id="SSF51905">
    <property type="entry name" value="FAD/NAD(P)-binding domain"/>
    <property type="match status" value="1"/>
</dbReference>
<sequence>MSEPAWPAPPTGACTLPGSLDVEVAILGAGIHGAALARELTLRGVSCALVDKGEVGGGTSQWSSQLLHGGIRYMLTGDIRQMREGPRRAGHLGPHRPHRCRWEAFWMPHRFWLEGLAHRLGIGLYDHWGAERPGWPASLLLGHVPGAAFQGDPRSPGSPFRGATAYADLMTWDRELTKDLALSSEGSLLDFHEPEGFEEAGGELKALGLRDRRNGTVRKLAARRWVFALGPWTDGAMATWFGETRKRLRLSSGIHLWFDAVPGCERPWAIRRPKGRILFVIPRDGLLQVGTTEREVEDGWVPIAASEREELFEALEANLPAIPWRSLPVRHEELGVRPLVASSGATARLSREAVLERHGRFGNLTLVLGGKLTTARALMDQLATDLTGRLAPASKTEPLRLWDGHSAQIR</sequence>
<proteinExistence type="inferred from homology"/>
<evidence type="ECO:0000313" key="8">
    <source>
        <dbReference type="Proteomes" id="UP000886657"/>
    </source>
</evidence>
<accession>A0A9D7SFW6</accession>
<keyword evidence="3" id="KW-0285">Flavoprotein</keyword>
<dbReference type="PRINTS" id="PR01001">
    <property type="entry name" value="FADG3PDH"/>
</dbReference>
<evidence type="ECO:0000256" key="3">
    <source>
        <dbReference type="ARBA" id="ARBA00022630"/>
    </source>
</evidence>
<keyword evidence="5" id="KW-0560">Oxidoreductase</keyword>